<accession>A0A7X0J5F0</accession>
<organism evidence="3 4">
    <name type="scientific">Pedobacter cryoconitis</name>
    <dbReference type="NCBI Taxonomy" id="188932"/>
    <lineage>
        <taxon>Bacteria</taxon>
        <taxon>Pseudomonadati</taxon>
        <taxon>Bacteroidota</taxon>
        <taxon>Sphingobacteriia</taxon>
        <taxon>Sphingobacteriales</taxon>
        <taxon>Sphingobacteriaceae</taxon>
        <taxon>Pedobacter</taxon>
    </lineage>
</organism>
<feature type="coiled-coil region" evidence="2">
    <location>
        <begin position="124"/>
        <end position="151"/>
    </location>
</feature>
<evidence type="ECO:0000313" key="4">
    <source>
        <dbReference type="Proteomes" id="UP000521017"/>
    </source>
</evidence>
<proteinExistence type="inferred from homology"/>
<evidence type="ECO:0000313" key="3">
    <source>
        <dbReference type="EMBL" id="MBB6501203.1"/>
    </source>
</evidence>
<dbReference type="InterPro" id="IPR007157">
    <property type="entry name" value="PspA_VIPP1"/>
</dbReference>
<name>A0A7X0J5F0_9SPHI</name>
<dbReference type="AlphaFoldDB" id="A0A7X0J5F0"/>
<dbReference type="PANTHER" id="PTHR31088:SF6">
    <property type="entry name" value="PHAGE SHOCK PROTEIN A"/>
    <property type="match status" value="1"/>
</dbReference>
<evidence type="ECO:0000256" key="1">
    <source>
        <dbReference type="ARBA" id="ARBA00043985"/>
    </source>
</evidence>
<reference evidence="3 4" key="1">
    <citation type="submission" date="2020-08" db="EMBL/GenBank/DDBJ databases">
        <title>Genomic Encyclopedia of Type Strains, Phase IV (KMG-V): Genome sequencing to study the core and pangenomes of soil and plant-associated prokaryotes.</title>
        <authorList>
            <person name="Whitman W."/>
        </authorList>
    </citation>
    <scope>NUCLEOTIDE SEQUENCE [LARGE SCALE GENOMIC DNA]</scope>
    <source>
        <strain evidence="3 4">M2T3</strain>
    </source>
</reference>
<dbReference type="RefSeq" id="WP_184626707.1">
    <property type="nucleotide sequence ID" value="NZ_JACHCC010000008.1"/>
</dbReference>
<comment type="caution">
    <text evidence="3">The sequence shown here is derived from an EMBL/GenBank/DDBJ whole genome shotgun (WGS) entry which is preliminary data.</text>
</comment>
<sequence length="246" mass="27185">MSIFDRLFRIGKAEANAAVDKLEDPAKMADQILRELRENYQQAIQGEAEIKALALSHRASELQARNKADEWENKTNGLLDRIESKQLDEVQGNDLAAKAAQAHADALKEAEQYSAMAEKEESAVNVMDLKIKQIKDQIAQTEERSKMIQSRAKTAEVSEKINKTLSNVDTDGLLQTLNRMDEKASAQEFRAAAYAQIQDSTLSTEQEIDKALNAGGSTSALDAIKAKRQLQQGSAPKLLNKENDAN</sequence>
<evidence type="ECO:0000256" key="2">
    <source>
        <dbReference type="SAM" id="Coils"/>
    </source>
</evidence>
<protein>
    <submittedName>
        <fullName evidence="3">Phage shock protein A</fullName>
    </submittedName>
</protein>
<dbReference type="Pfam" id="PF04012">
    <property type="entry name" value="PspA_IM30"/>
    <property type="match status" value="1"/>
</dbReference>
<dbReference type="PANTHER" id="PTHR31088">
    <property type="entry name" value="MEMBRANE-ASSOCIATED PROTEIN VIPP1, CHLOROPLASTIC"/>
    <property type="match status" value="1"/>
</dbReference>
<comment type="similarity">
    <text evidence="1">Belongs to the PspA/Vipp/IM30 family.</text>
</comment>
<gene>
    <name evidence="3" type="ORF">HDF25_003366</name>
</gene>
<dbReference type="Proteomes" id="UP000521017">
    <property type="component" value="Unassembled WGS sequence"/>
</dbReference>
<keyword evidence="2" id="KW-0175">Coiled coil</keyword>
<dbReference type="EMBL" id="JACHCC010000008">
    <property type="protein sequence ID" value="MBB6501203.1"/>
    <property type="molecule type" value="Genomic_DNA"/>
</dbReference>